<keyword evidence="9" id="KW-1185">Reference proteome</keyword>
<keyword evidence="2" id="KW-1003">Cell membrane</keyword>
<reference evidence="8 9" key="1">
    <citation type="submission" date="2023-08" db="EMBL/GenBank/DDBJ databases">
        <authorList>
            <person name="Joshi A."/>
            <person name="Thite S."/>
        </authorList>
    </citation>
    <scope>NUCLEOTIDE SEQUENCE [LARGE SCALE GENOMIC DNA]</scope>
    <source>
        <strain evidence="8 9">AC40</strain>
    </source>
</reference>
<evidence type="ECO:0000313" key="8">
    <source>
        <dbReference type="EMBL" id="MDP4535857.1"/>
    </source>
</evidence>
<sequence length="372" mass="41220">MSIWGYSLYTWKLIFKDKGAILLLFGAGLVYSFFYPLPYHFEQVESVPTILVDQDNSHSSRALSRLLFASPNLDIKQVTDQASAIEQQLWRGDVMAMIIIPSGFHTDLLAGRVAEVQIASHGGYLLAGSKALKNATEASLMMGAAVSLQKAQSMGLSTQQAMAGLQPIRLETRSLFNPHDGYGHSIVPAVMVLIIQQTLLIGVTLLLGRQTELKQLPTGSKAYFGMLLTFTIIALLNTMYFFIVATQLQHYSKIGHFGTLLAFSIVFCLCISAFALILGRLFKTRERGLQLLLITSVPMLFVSGYSWPAESLPDLLYYARWLLPTTSGIHGFVSINQLGASLIDVWWEFGVLSTLTLVMIMVGIKLYRPQRL</sequence>
<evidence type="ECO:0000256" key="2">
    <source>
        <dbReference type="ARBA" id="ARBA00022475"/>
    </source>
</evidence>
<dbReference type="EMBL" id="JAUZVZ010000007">
    <property type="protein sequence ID" value="MDP4535857.1"/>
    <property type="molecule type" value="Genomic_DNA"/>
</dbReference>
<name>A0ABT9GXU0_9GAMM</name>
<dbReference type="InterPro" id="IPR051449">
    <property type="entry name" value="ABC-2_transporter_component"/>
</dbReference>
<dbReference type="PANTHER" id="PTHR30294">
    <property type="entry name" value="MEMBRANE COMPONENT OF ABC TRANSPORTER YHHJ-RELATED"/>
    <property type="match status" value="1"/>
</dbReference>
<keyword evidence="5 6" id="KW-0472">Membrane</keyword>
<dbReference type="Proteomes" id="UP001231616">
    <property type="component" value="Unassembled WGS sequence"/>
</dbReference>
<feature type="transmembrane region" description="Helical" evidence="6">
    <location>
        <begin position="254"/>
        <end position="277"/>
    </location>
</feature>
<feature type="transmembrane region" description="Helical" evidence="6">
    <location>
        <begin position="186"/>
        <end position="207"/>
    </location>
</feature>
<comment type="caution">
    <text evidence="8">The sequence shown here is derived from an EMBL/GenBank/DDBJ whole genome shotgun (WGS) entry which is preliminary data.</text>
</comment>
<keyword evidence="4 6" id="KW-1133">Transmembrane helix</keyword>
<evidence type="ECO:0000259" key="7">
    <source>
        <dbReference type="Pfam" id="PF12698"/>
    </source>
</evidence>
<evidence type="ECO:0000313" key="9">
    <source>
        <dbReference type="Proteomes" id="UP001231616"/>
    </source>
</evidence>
<feature type="transmembrane region" description="Helical" evidence="6">
    <location>
        <begin position="345"/>
        <end position="367"/>
    </location>
</feature>
<dbReference type="RefSeq" id="WP_305893121.1">
    <property type="nucleotide sequence ID" value="NZ_JAUZVZ010000007.1"/>
</dbReference>
<feature type="domain" description="ABC-2 type transporter transmembrane" evidence="7">
    <location>
        <begin position="23"/>
        <end position="364"/>
    </location>
</feature>
<evidence type="ECO:0000256" key="3">
    <source>
        <dbReference type="ARBA" id="ARBA00022692"/>
    </source>
</evidence>
<comment type="subcellular location">
    <subcellularLocation>
        <location evidence="1">Cell membrane</location>
        <topology evidence="1">Multi-pass membrane protein</topology>
    </subcellularLocation>
</comment>
<evidence type="ECO:0000256" key="1">
    <source>
        <dbReference type="ARBA" id="ARBA00004651"/>
    </source>
</evidence>
<keyword evidence="3 6" id="KW-0812">Transmembrane</keyword>
<proteinExistence type="predicted"/>
<dbReference type="PANTHER" id="PTHR30294:SF46">
    <property type="entry name" value="ABC TRANSPORTER PERMEASE"/>
    <property type="match status" value="1"/>
</dbReference>
<dbReference type="Pfam" id="PF12698">
    <property type="entry name" value="ABC2_membrane_3"/>
    <property type="match status" value="1"/>
</dbReference>
<evidence type="ECO:0000256" key="6">
    <source>
        <dbReference type="SAM" id="Phobius"/>
    </source>
</evidence>
<gene>
    <name evidence="8" type="ORF">Q3O60_06640</name>
</gene>
<feature type="transmembrane region" description="Helical" evidence="6">
    <location>
        <begin position="227"/>
        <end position="248"/>
    </location>
</feature>
<feature type="transmembrane region" description="Helical" evidence="6">
    <location>
        <begin position="289"/>
        <end position="307"/>
    </location>
</feature>
<evidence type="ECO:0000256" key="4">
    <source>
        <dbReference type="ARBA" id="ARBA00022989"/>
    </source>
</evidence>
<dbReference type="Gene3D" id="3.40.1710.10">
    <property type="entry name" value="abc type-2 transporter like domain"/>
    <property type="match status" value="1"/>
</dbReference>
<accession>A0ABT9GXU0</accession>
<evidence type="ECO:0000256" key="5">
    <source>
        <dbReference type="ARBA" id="ARBA00023136"/>
    </source>
</evidence>
<dbReference type="InterPro" id="IPR013525">
    <property type="entry name" value="ABC2_TM"/>
</dbReference>
<feature type="transmembrane region" description="Helical" evidence="6">
    <location>
        <begin position="20"/>
        <end position="37"/>
    </location>
</feature>
<organism evidence="8 9">
    <name type="scientific">Alkalimonas collagenimarina</name>
    <dbReference type="NCBI Taxonomy" id="400390"/>
    <lineage>
        <taxon>Bacteria</taxon>
        <taxon>Pseudomonadati</taxon>
        <taxon>Pseudomonadota</taxon>
        <taxon>Gammaproteobacteria</taxon>
        <taxon>Alkalimonas</taxon>
    </lineage>
</organism>
<protein>
    <submittedName>
        <fullName evidence="8">ABC transporter permease</fullName>
    </submittedName>
</protein>